<dbReference type="EMBL" id="RDQH01000333">
    <property type="protein sequence ID" value="RXH94741.1"/>
    <property type="molecule type" value="Genomic_DNA"/>
</dbReference>
<protein>
    <recommendedName>
        <fullName evidence="3">glucan endo-1,3-beta-D-glucosidase</fullName>
        <ecNumber evidence="3">3.2.1.39</ecNumber>
    </recommendedName>
    <alternativeName>
        <fullName evidence="6">(1-&gt;3)-beta-glucan endohydrolase</fullName>
    </alternativeName>
    <alternativeName>
        <fullName evidence="7">Beta-1,3-endoglucanase</fullName>
    </alternativeName>
</protein>
<dbReference type="GO" id="GO:0005975">
    <property type="term" value="P:carbohydrate metabolic process"/>
    <property type="evidence" value="ECO:0007669"/>
    <property type="project" value="InterPro"/>
</dbReference>
<organism evidence="9 10">
    <name type="scientific">Malus domestica</name>
    <name type="common">Apple</name>
    <name type="synonym">Pyrus malus</name>
    <dbReference type="NCBI Taxonomy" id="3750"/>
    <lineage>
        <taxon>Eukaryota</taxon>
        <taxon>Viridiplantae</taxon>
        <taxon>Streptophyta</taxon>
        <taxon>Embryophyta</taxon>
        <taxon>Tracheophyta</taxon>
        <taxon>Spermatophyta</taxon>
        <taxon>Magnoliopsida</taxon>
        <taxon>eudicotyledons</taxon>
        <taxon>Gunneridae</taxon>
        <taxon>Pentapetalae</taxon>
        <taxon>rosids</taxon>
        <taxon>fabids</taxon>
        <taxon>Rosales</taxon>
        <taxon>Rosaceae</taxon>
        <taxon>Amygdaloideae</taxon>
        <taxon>Maleae</taxon>
        <taxon>Malus</taxon>
    </lineage>
</organism>
<evidence type="ECO:0000256" key="5">
    <source>
        <dbReference type="ARBA" id="ARBA00023295"/>
    </source>
</evidence>
<dbReference type="InterPro" id="IPR017853">
    <property type="entry name" value="GH"/>
</dbReference>
<comment type="similarity">
    <text evidence="2 8">Belongs to the glycosyl hydrolase 17 family.</text>
</comment>
<evidence type="ECO:0000256" key="4">
    <source>
        <dbReference type="ARBA" id="ARBA00022801"/>
    </source>
</evidence>
<sequence length="133" mass="14677">MVPIAQYFVGAPLLANFTYIENPRDVSLLPYALFASESVVVTDDGLSYDNQFDAMEAGAPQVQVAVSERGWPSDGNGNLTTPSIAQKYNSNLMRHVLSSHGTPRRAEKSIETYLFAMFNENMKPGEAVMRKIT</sequence>
<gene>
    <name evidence="9" type="ORF">DVH24_024425</name>
</gene>
<evidence type="ECO:0000256" key="1">
    <source>
        <dbReference type="ARBA" id="ARBA00000382"/>
    </source>
</evidence>
<evidence type="ECO:0000313" key="10">
    <source>
        <dbReference type="Proteomes" id="UP000290289"/>
    </source>
</evidence>
<keyword evidence="4" id="KW-0378">Hydrolase</keyword>
<dbReference type="AlphaFoldDB" id="A0A498JN40"/>
<dbReference type="EC" id="3.2.1.39" evidence="3"/>
<dbReference type="Gene3D" id="3.20.20.80">
    <property type="entry name" value="Glycosidases"/>
    <property type="match status" value="1"/>
</dbReference>
<proteinExistence type="inferred from homology"/>
<dbReference type="PANTHER" id="PTHR32227">
    <property type="entry name" value="GLUCAN ENDO-1,3-BETA-GLUCOSIDASE BG1-RELATED-RELATED"/>
    <property type="match status" value="1"/>
</dbReference>
<evidence type="ECO:0000256" key="8">
    <source>
        <dbReference type="RuleBase" id="RU004335"/>
    </source>
</evidence>
<dbReference type="InterPro" id="IPR000490">
    <property type="entry name" value="Glyco_hydro_17"/>
</dbReference>
<comment type="catalytic activity">
    <reaction evidence="1">
        <text>Hydrolysis of (1-&gt;3)-beta-D-glucosidic linkages in (1-&gt;3)-beta-D-glucans.</text>
        <dbReference type="EC" id="3.2.1.39"/>
    </reaction>
</comment>
<keyword evidence="5" id="KW-0326">Glycosidase</keyword>
<name>A0A498JN40_MALDO</name>
<dbReference type="GO" id="GO:0042973">
    <property type="term" value="F:glucan endo-1,3-beta-D-glucosidase activity"/>
    <property type="evidence" value="ECO:0007669"/>
    <property type="project" value="UniProtKB-EC"/>
</dbReference>
<comment type="caution">
    <text evidence="9">The sequence shown here is derived from an EMBL/GenBank/DDBJ whole genome shotgun (WGS) entry which is preliminary data.</text>
</comment>
<evidence type="ECO:0000313" key="9">
    <source>
        <dbReference type="EMBL" id="RXH94741.1"/>
    </source>
</evidence>
<evidence type="ECO:0000256" key="3">
    <source>
        <dbReference type="ARBA" id="ARBA00012780"/>
    </source>
</evidence>
<evidence type="ECO:0000256" key="6">
    <source>
        <dbReference type="ARBA" id="ARBA00033335"/>
    </source>
</evidence>
<dbReference type="Pfam" id="PF00332">
    <property type="entry name" value="Glyco_hydro_17"/>
    <property type="match status" value="1"/>
</dbReference>
<evidence type="ECO:0000256" key="7">
    <source>
        <dbReference type="ARBA" id="ARBA00033417"/>
    </source>
</evidence>
<evidence type="ECO:0000256" key="2">
    <source>
        <dbReference type="ARBA" id="ARBA00008773"/>
    </source>
</evidence>
<dbReference type="Proteomes" id="UP000290289">
    <property type="component" value="Chromosome 7"/>
</dbReference>
<reference evidence="9 10" key="1">
    <citation type="submission" date="2018-10" db="EMBL/GenBank/DDBJ databases">
        <title>A high-quality apple genome assembly.</title>
        <authorList>
            <person name="Hu J."/>
        </authorList>
    </citation>
    <scope>NUCLEOTIDE SEQUENCE [LARGE SCALE GENOMIC DNA]</scope>
    <source>
        <strain evidence="10">cv. HFTH1</strain>
        <tissue evidence="9">Young leaf</tissue>
    </source>
</reference>
<dbReference type="InterPro" id="IPR044965">
    <property type="entry name" value="Glyco_hydro_17_plant"/>
</dbReference>
<dbReference type="STRING" id="3750.A0A498JN40"/>
<dbReference type="SUPFAM" id="SSF51445">
    <property type="entry name" value="(Trans)glycosidases"/>
    <property type="match status" value="1"/>
</dbReference>
<keyword evidence="10" id="KW-1185">Reference proteome</keyword>
<accession>A0A498JN40</accession>